<sequence>MYDEDLTELEAPVIPVSAEGGESHGVESRGGQSWTLRLKALRQGCDEPTTEITSERLSQLGPGWHKLSLHSGDPWDDSDVYFTVEIG</sequence>
<name>A0A0G4H4Z8_9ALVE</name>
<dbReference type="VEuPathDB" id="CryptoDB:Cvel_5706"/>
<dbReference type="AlphaFoldDB" id="A0A0G4H4Z8"/>
<gene>
    <name evidence="2" type="ORF">Cvel_5706</name>
    <name evidence="3" type="ORF">Cvel_5707</name>
</gene>
<evidence type="ECO:0000313" key="3">
    <source>
        <dbReference type="EMBL" id="CEM38868.1"/>
    </source>
</evidence>
<evidence type="ECO:0000313" key="2">
    <source>
        <dbReference type="EMBL" id="CEM38867.1"/>
    </source>
</evidence>
<organism evidence="3">
    <name type="scientific">Chromera velia CCMP2878</name>
    <dbReference type="NCBI Taxonomy" id="1169474"/>
    <lineage>
        <taxon>Eukaryota</taxon>
        <taxon>Sar</taxon>
        <taxon>Alveolata</taxon>
        <taxon>Colpodellida</taxon>
        <taxon>Chromeraceae</taxon>
        <taxon>Chromera</taxon>
    </lineage>
</organism>
<dbReference type="EMBL" id="CDMZ01001887">
    <property type="protein sequence ID" value="CEM38867.1"/>
    <property type="molecule type" value="Genomic_DNA"/>
</dbReference>
<proteinExistence type="predicted"/>
<feature type="region of interest" description="Disordered" evidence="1">
    <location>
        <begin position="1"/>
        <end position="31"/>
    </location>
</feature>
<evidence type="ECO:0000256" key="1">
    <source>
        <dbReference type="SAM" id="MobiDB-lite"/>
    </source>
</evidence>
<protein>
    <submittedName>
        <fullName evidence="3">Uncharacterized protein</fullName>
    </submittedName>
</protein>
<dbReference type="VEuPathDB" id="CryptoDB:Cvel_5707"/>
<accession>A0A0G4H4Z8</accession>
<reference evidence="3" key="1">
    <citation type="submission" date="2014-11" db="EMBL/GenBank/DDBJ databases">
        <authorList>
            <person name="Otto D Thomas"/>
            <person name="Naeem Raeece"/>
        </authorList>
    </citation>
    <scope>NUCLEOTIDE SEQUENCE</scope>
</reference>
<dbReference type="EMBL" id="CDMZ01001887">
    <property type="protein sequence ID" value="CEM38868.1"/>
    <property type="molecule type" value="Genomic_DNA"/>
</dbReference>